<dbReference type="Gene3D" id="3.40.50.880">
    <property type="match status" value="1"/>
</dbReference>
<comment type="caution">
    <text evidence="10">The sequence shown here is derived from an EMBL/GenBank/DDBJ whole genome shotgun (WGS) entry which is preliminary data.</text>
</comment>
<evidence type="ECO:0000259" key="9">
    <source>
        <dbReference type="Pfam" id="PF07685"/>
    </source>
</evidence>
<dbReference type="InterPro" id="IPR011698">
    <property type="entry name" value="GATase_3"/>
</dbReference>
<proteinExistence type="inferred from homology"/>
<dbReference type="PANTHER" id="PTHR21343">
    <property type="entry name" value="DETHIOBIOTIN SYNTHETASE"/>
    <property type="match status" value="1"/>
</dbReference>
<dbReference type="EMBL" id="BAABHW010000001">
    <property type="protein sequence ID" value="GAA5069180.1"/>
    <property type="molecule type" value="Genomic_DNA"/>
</dbReference>
<dbReference type="SUPFAM" id="SSF52540">
    <property type="entry name" value="P-loop containing nucleoside triphosphate hydrolases"/>
    <property type="match status" value="1"/>
</dbReference>
<feature type="active site" evidence="7">
    <location>
        <position position="470"/>
    </location>
</feature>
<dbReference type="SUPFAM" id="SSF52317">
    <property type="entry name" value="Class I glutamine amidotransferase-like"/>
    <property type="match status" value="1"/>
</dbReference>
<dbReference type="Proteomes" id="UP001499910">
    <property type="component" value="Unassembled WGS sequence"/>
</dbReference>
<dbReference type="CDD" id="cd01750">
    <property type="entry name" value="GATase1_CobQ"/>
    <property type="match status" value="1"/>
</dbReference>
<dbReference type="InterPro" id="IPR004459">
    <property type="entry name" value="CobQ_synth"/>
</dbReference>
<evidence type="ECO:0000256" key="4">
    <source>
        <dbReference type="ARBA" id="ARBA00022573"/>
    </source>
</evidence>
<gene>
    <name evidence="7" type="primary">cobQ</name>
    <name evidence="10" type="ORF">GCM10023209_10670</name>
</gene>
<dbReference type="Pfam" id="PF01656">
    <property type="entry name" value="CbiA"/>
    <property type="match status" value="1"/>
</dbReference>
<dbReference type="InterPro" id="IPR027417">
    <property type="entry name" value="P-loop_NTPase"/>
</dbReference>
<dbReference type="InterPro" id="IPR029062">
    <property type="entry name" value="Class_I_gatase-like"/>
</dbReference>
<comment type="pathway">
    <text evidence="1 7">Cofactor biosynthesis; adenosylcobalamin biosynthesis.</text>
</comment>
<evidence type="ECO:0000313" key="10">
    <source>
        <dbReference type="EMBL" id="GAA5069180.1"/>
    </source>
</evidence>
<evidence type="ECO:0000256" key="3">
    <source>
        <dbReference type="ARBA" id="ARBA00019833"/>
    </source>
</evidence>
<dbReference type="PROSITE" id="PS51274">
    <property type="entry name" value="GATASE_COBBQ"/>
    <property type="match status" value="1"/>
</dbReference>
<dbReference type="Pfam" id="PF07685">
    <property type="entry name" value="GATase_3"/>
    <property type="match status" value="1"/>
</dbReference>
<dbReference type="Gene3D" id="3.40.50.300">
    <property type="entry name" value="P-loop containing nucleotide triphosphate hydrolases"/>
    <property type="match status" value="1"/>
</dbReference>
<feature type="active site" description="Nucleophile" evidence="7">
    <location>
        <position position="373"/>
    </location>
</feature>
<dbReference type="HAMAP" id="MF_00028">
    <property type="entry name" value="CobQ"/>
    <property type="match status" value="1"/>
</dbReference>
<protein>
    <recommendedName>
        <fullName evidence="3 7">Cobyric acid synthase</fullName>
    </recommendedName>
</protein>
<keyword evidence="4 7" id="KW-0169">Cobalamin biosynthesis</keyword>
<comment type="similarity">
    <text evidence="2 7">Belongs to the CobB/CobQ family. CobQ subfamily.</text>
</comment>
<feature type="domain" description="CobB/CobQ-like glutamine amidotransferase" evidence="9">
    <location>
        <begin position="293"/>
        <end position="474"/>
    </location>
</feature>
<dbReference type="InterPro" id="IPR033949">
    <property type="entry name" value="CobQ_GATase1"/>
</dbReference>
<dbReference type="InterPro" id="IPR002586">
    <property type="entry name" value="CobQ/CobB/MinD/ParA_Nub-bd_dom"/>
</dbReference>
<comment type="function">
    <text evidence="6 7">Catalyzes amidations at positions B, D, E, and G on adenosylcobyrinic A,C-diamide. NH(2) groups are provided by glutamine, and one molecule of ATP is hydrogenolyzed for each amidation.</text>
</comment>
<dbReference type="PANTHER" id="PTHR21343:SF1">
    <property type="entry name" value="COBYRIC ACID SYNTHASE"/>
    <property type="match status" value="1"/>
</dbReference>
<organism evidence="10 11">
    <name type="scientific">[Roseibacterium] beibuensis</name>
    <dbReference type="NCBI Taxonomy" id="1193142"/>
    <lineage>
        <taxon>Bacteria</taxon>
        <taxon>Pseudomonadati</taxon>
        <taxon>Pseudomonadota</taxon>
        <taxon>Alphaproteobacteria</taxon>
        <taxon>Rhodobacterales</taxon>
        <taxon>Roseobacteraceae</taxon>
        <taxon>Roseicyclus</taxon>
    </lineage>
</organism>
<evidence type="ECO:0000256" key="2">
    <source>
        <dbReference type="ARBA" id="ARBA00006205"/>
    </source>
</evidence>
<evidence type="ECO:0000256" key="1">
    <source>
        <dbReference type="ARBA" id="ARBA00004953"/>
    </source>
</evidence>
<keyword evidence="11" id="KW-1185">Reference proteome</keyword>
<evidence type="ECO:0000259" key="8">
    <source>
        <dbReference type="Pfam" id="PF01656"/>
    </source>
</evidence>
<feature type="domain" description="CobQ/CobB/MinD/ParA nucleotide binding" evidence="8">
    <location>
        <begin position="33"/>
        <end position="276"/>
    </location>
</feature>
<evidence type="ECO:0000256" key="5">
    <source>
        <dbReference type="ARBA" id="ARBA00022962"/>
    </source>
</evidence>
<reference evidence="11" key="1">
    <citation type="journal article" date="2019" name="Int. J. Syst. Evol. Microbiol.">
        <title>The Global Catalogue of Microorganisms (GCM) 10K type strain sequencing project: providing services to taxonomists for standard genome sequencing and annotation.</title>
        <authorList>
            <consortium name="The Broad Institute Genomics Platform"/>
            <consortium name="The Broad Institute Genome Sequencing Center for Infectious Disease"/>
            <person name="Wu L."/>
            <person name="Ma J."/>
        </authorList>
    </citation>
    <scope>NUCLEOTIDE SEQUENCE [LARGE SCALE GENOMIC DNA]</scope>
    <source>
        <strain evidence="11">JCM 18015</strain>
    </source>
</reference>
<accession>A0ABP9L130</accession>
<evidence type="ECO:0000256" key="6">
    <source>
        <dbReference type="ARBA" id="ARBA00025166"/>
    </source>
</evidence>
<keyword evidence="5 7" id="KW-0315">Glutamine amidotransferase</keyword>
<evidence type="ECO:0000256" key="7">
    <source>
        <dbReference type="HAMAP-Rule" id="MF_00028"/>
    </source>
</evidence>
<name>A0ABP9L130_9RHOB</name>
<dbReference type="NCBIfam" id="TIGR00313">
    <property type="entry name" value="cobQ"/>
    <property type="match status" value="1"/>
</dbReference>
<evidence type="ECO:0000313" key="11">
    <source>
        <dbReference type="Proteomes" id="UP001499910"/>
    </source>
</evidence>
<dbReference type="NCBIfam" id="NF001989">
    <property type="entry name" value="PRK00784.1"/>
    <property type="match status" value="1"/>
</dbReference>
<sequence length="524" mass="56130">MTYDLPPDDAPPPMPDINVPILDPAPPRRARSLMIQGTSSDVGKSMLVAGLCRAYARRGLTVAPFKAQNMSNNAAVAADGDLPPGPDGTVPRGEIGRAQALQARAAGRPASIHMNPILLKPQAMVGSQVVLRGRALGNWPARHYHNLKPMLMPAVVDSYNRTAAEADLVLVEGAGAATETHLRRSDIANMRFAEAVDLPVVLLTDNDRGGALAAMVGSWMLHTEEERARIVGYLVNKFRGYFSLYEPACQTITEMTGWPFLGVARWFEGAALLPAEDALALERPSRSAGGALKIAVPQIDRVANFDDLDPLSSEPGVDLVWVKPGQTIPVDADVVLLPGSKTTRPALEALRKQGWDIDILSHVRRGGRVVGICAGFQMLGRVVRDPAGIEGAPGETPGLGLLDVETTITDDKRLVEVDAVDTESGARVTGYEMHMGRTDGPGLSRPWLRLDGQDQGAVSPDGRVMGTYIHGIFGTVEYRGHWLEAMGGRASGLDHEAQIEATLDALADQLEDDMDLDALLALAR</sequence>